<gene>
    <name evidence="2" type="ORF">ECPE_LOCUS14285</name>
</gene>
<keyword evidence="3" id="KW-1185">Reference proteome</keyword>
<organism evidence="4">
    <name type="scientific">Echinostoma caproni</name>
    <dbReference type="NCBI Taxonomy" id="27848"/>
    <lineage>
        <taxon>Eukaryota</taxon>
        <taxon>Metazoa</taxon>
        <taxon>Spiralia</taxon>
        <taxon>Lophotrochozoa</taxon>
        <taxon>Platyhelminthes</taxon>
        <taxon>Trematoda</taxon>
        <taxon>Digenea</taxon>
        <taxon>Plagiorchiida</taxon>
        <taxon>Echinostomata</taxon>
        <taxon>Echinostomatoidea</taxon>
        <taxon>Echinostomatidae</taxon>
        <taxon>Echinostoma</taxon>
    </lineage>
</organism>
<feature type="compositionally biased region" description="Polar residues" evidence="1">
    <location>
        <begin position="162"/>
        <end position="173"/>
    </location>
</feature>
<name>A0A183B500_9TREM</name>
<reference evidence="2 3" key="2">
    <citation type="submission" date="2018-11" db="EMBL/GenBank/DDBJ databases">
        <authorList>
            <consortium name="Pathogen Informatics"/>
        </authorList>
    </citation>
    <scope>NUCLEOTIDE SEQUENCE [LARGE SCALE GENOMIC DNA]</scope>
    <source>
        <strain evidence="2 3">Egypt</strain>
    </source>
</reference>
<evidence type="ECO:0000313" key="2">
    <source>
        <dbReference type="EMBL" id="VDP91557.1"/>
    </source>
</evidence>
<dbReference type="OrthoDB" id="2021145at2759"/>
<evidence type="ECO:0000313" key="3">
    <source>
        <dbReference type="Proteomes" id="UP000272942"/>
    </source>
</evidence>
<feature type="region of interest" description="Disordered" evidence="1">
    <location>
        <begin position="145"/>
        <end position="183"/>
    </location>
</feature>
<feature type="region of interest" description="Disordered" evidence="1">
    <location>
        <begin position="223"/>
        <end position="253"/>
    </location>
</feature>
<dbReference type="EMBL" id="UZAN01057174">
    <property type="protein sequence ID" value="VDP91557.1"/>
    <property type="molecule type" value="Genomic_DNA"/>
</dbReference>
<proteinExistence type="predicted"/>
<dbReference type="Proteomes" id="UP000272942">
    <property type="component" value="Unassembled WGS sequence"/>
</dbReference>
<protein>
    <submittedName>
        <fullName evidence="2 4">Uncharacterized protein</fullName>
    </submittedName>
</protein>
<evidence type="ECO:0000256" key="1">
    <source>
        <dbReference type="SAM" id="MobiDB-lite"/>
    </source>
</evidence>
<accession>A0A183B500</accession>
<sequence length="409" mass="44086">MLHRTSPELFRSLRILLGCEPLIPPVINNTSHMEIGSVPGVPSPIGALLSAVSRPDGKTEPLLSAAPGVVPLGPSVVRRPSTPPLASVGPSETGALTDPRLTRGLAATRVGVVSPSLPVTVSQPDVASPKPVLEASIPCTNQVNAISSTPPPPLLQQPSPSALTNVESPTISDEITARGGGKRNCLTLPATTRAVSSATVAEPPLLSEDDLDQLEIDSISHSDSTLSRASWSPPPLPPSQHAFRSRQEQLPDTPESMEFAIDNLRQRFQEYQLWYHYSVKPVDVNTLIEQLDGPIRTALESFRDLAIKVGLVRNTGTMVCADRLIPRDPDPDVINGCVDQQRLSTVRLRSALVLRELCEAMEIFVQAVLDEDCFDDLVVAARVASVVCELLYPLFAERLMPTGPEWSEE</sequence>
<evidence type="ECO:0000313" key="4">
    <source>
        <dbReference type="WBParaSite" id="ECPE_0001432501-mRNA-1"/>
    </source>
</evidence>
<reference evidence="4" key="1">
    <citation type="submission" date="2016-06" db="UniProtKB">
        <authorList>
            <consortium name="WormBaseParasite"/>
        </authorList>
    </citation>
    <scope>IDENTIFICATION</scope>
</reference>
<dbReference type="AlphaFoldDB" id="A0A183B500"/>
<dbReference type="WBParaSite" id="ECPE_0001432501-mRNA-1">
    <property type="protein sequence ID" value="ECPE_0001432501-mRNA-1"/>
    <property type="gene ID" value="ECPE_0001432501"/>
</dbReference>